<feature type="domain" description="Transposase putative helix-turn-helix" evidence="1">
    <location>
        <begin position="1"/>
        <end position="28"/>
    </location>
</feature>
<dbReference type="Pfam" id="PF12323">
    <property type="entry name" value="HTH_OrfB_IS605"/>
    <property type="match status" value="1"/>
</dbReference>
<gene>
    <name evidence="2" type="ORF">H6F44_06990</name>
    <name evidence="3" type="ORF">H6F44_15785</name>
    <name evidence="4" type="ORF">H6F44_22060</name>
    <name evidence="5" type="ORF">H6F44_22485</name>
</gene>
<evidence type="ECO:0000259" key="1">
    <source>
        <dbReference type="Pfam" id="PF12323"/>
    </source>
</evidence>
<feature type="non-terminal residue" evidence="2">
    <location>
        <position position="28"/>
    </location>
</feature>
<name>A0A926Z7G9_9CYAN</name>
<evidence type="ECO:0000313" key="2">
    <source>
        <dbReference type="EMBL" id="MBD2149869.1"/>
    </source>
</evidence>
<dbReference type="EMBL" id="JACJPY010000057">
    <property type="protein sequence ID" value="MBD2151571.1"/>
    <property type="molecule type" value="Genomic_DNA"/>
</dbReference>
<evidence type="ECO:0000313" key="4">
    <source>
        <dbReference type="EMBL" id="MBD2152776.1"/>
    </source>
</evidence>
<comment type="caution">
    <text evidence="2">The sequence shown here is derived from an EMBL/GenBank/DDBJ whole genome shotgun (WGS) entry which is preliminary data.</text>
</comment>
<organism evidence="2 6">
    <name type="scientific">Pseudanabaena cinerea FACHB-1277</name>
    <dbReference type="NCBI Taxonomy" id="2949581"/>
    <lineage>
        <taxon>Bacteria</taxon>
        <taxon>Bacillati</taxon>
        <taxon>Cyanobacteriota</taxon>
        <taxon>Cyanophyceae</taxon>
        <taxon>Pseudanabaenales</taxon>
        <taxon>Pseudanabaenaceae</taxon>
        <taxon>Pseudanabaena</taxon>
        <taxon>Pseudanabaena cinerea</taxon>
    </lineage>
</organism>
<reference evidence="2" key="1">
    <citation type="journal article" date="2015" name="ISME J.">
        <title>Draft Genome Sequence of Streptomyces incarnatus NRRL8089, which Produces the Nucleoside Antibiotic Sinefungin.</title>
        <authorList>
            <person name="Oshima K."/>
            <person name="Hattori M."/>
            <person name="Shimizu H."/>
            <person name="Fukuda K."/>
            <person name="Nemoto M."/>
            <person name="Inagaki K."/>
            <person name="Tamura T."/>
        </authorList>
    </citation>
    <scope>NUCLEOTIDE SEQUENCE</scope>
    <source>
        <strain evidence="2">FACHB-1277</strain>
    </source>
</reference>
<dbReference type="EMBL" id="JACJPY010000148">
    <property type="protein sequence ID" value="MBD2152776.1"/>
    <property type="molecule type" value="Genomic_DNA"/>
</dbReference>
<evidence type="ECO:0000313" key="3">
    <source>
        <dbReference type="EMBL" id="MBD2151571.1"/>
    </source>
</evidence>
<reference evidence="2" key="2">
    <citation type="submission" date="2020-08" db="EMBL/GenBank/DDBJ databases">
        <authorList>
            <person name="Chen M."/>
            <person name="Teng W."/>
            <person name="Zhao L."/>
            <person name="Hu C."/>
            <person name="Zhou Y."/>
            <person name="Han B."/>
            <person name="Song L."/>
            <person name="Shu W."/>
        </authorList>
    </citation>
    <scope>NUCLEOTIDE SEQUENCE</scope>
    <source>
        <strain evidence="2">FACHB-1277</strain>
    </source>
</reference>
<dbReference type="Proteomes" id="UP000631421">
    <property type="component" value="Unassembled WGS sequence"/>
</dbReference>
<sequence>MTQKAFKYRFYPTQAQESMLRRTMGCAR</sequence>
<dbReference type="AlphaFoldDB" id="A0A926Z7G9"/>
<protein>
    <submittedName>
        <fullName evidence="2">Helix-turn-helix domain-containing protein</fullName>
    </submittedName>
</protein>
<dbReference type="RefSeq" id="WP_190350305.1">
    <property type="nucleotide sequence ID" value="NZ_JACJPY010000015.1"/>
</dbReference>
<proteinExistence type="predicted"/>
<accession>A0A926Z7G9</accession>
<dbReference type="InterPro" id="IPR021027">
    <property type="entry name" value="Transposase_put_HTH"/>
</dbReference>
<evidence type="ECO:0000313" key="5">
    <source>
        <dbReference type="EMBL" id="MBD2152856.1"/>
    </source>
</evidence>
<evidence type="ECO:0000313" key="6">
    <source>
        <dbReference type="Proteomes" id="UP000631421"/>
    </source>
</evidence>
<dbReference type="EMBL" id="JACJPY010000015">
    <property type="protein sequence ID" value="MBD2149869.1"/>
    <property type="molecule type" value="Genomic_DNA"/>
</dbReference>
<dbReference type="EMBL" id="JACJPY010000165">
    <property type="protein sequence ID" value="MBD2152856.1"/>
    <property type="molecule type" value="Genomic_DNA"/>
</dbReference>
<keyword evidence="6" id="KW-1185">Reference proteome</keyword>